<sequence>MITNVISITAIVILLLTVVSLNNEATNLKKENNKLKSILKDTKYAEIVDLLSDDK</sequence>
<dbReference type="EMBL" id="JAIFOC010000027">
    <property type="protein sequence ID" value="MBX4221951.1"/>
    <property type="molecule type" value="Genomic_DNA"/>
</dbReference>
<accession>A0A6N3EDN4</accession>
<dbReference type="RefSeq" id="WP_002326227.1">
    <property type="nucleotide sequence ID" value="NZ_CABGPW010000001.1"/>
</dbReference>
<gene>
    <name evidence="2" type="ORF">EFLFYP64_02073</name>
    <name evidence="1" type="ORF">KYX88_03685</name>
</gene>
<name>A0A6N3EDN4_ENTFC</name>
<reference evidence="2" key="1">
    <citation type="submission" date="2019-11" db="EMBL/GenBank/DDBJ databases">
        <authorList>
            <person name="Feng L."/>
        </authorList>
    </citation>
    <scope>NUCLEOTIDE SEQUENCE</scope>
    <source>
        <strain evidence="2">EFaeciumLFYP64</strain>
    </source>
</reference>
<organism evidence="2">
    <name type="scientific">Enterococcus faecium</name>
    <name type="common">Streptococcus faecium</name>
    <dbReference type="NCBI Taxonomy" id="1352"/>
    <lineage>
        <taxon>Bacteria</taxon>
        <taxon>Bacillati</taxon>
        <taxon>Bacillota</taxon>
        <taxon>Bacilli</taxon>
        <taxon>Lactobacillales</taxon>
        <taxon>Enterococcaceae</taxon>
        <taxon>Enterococcus</taxon>
    </lineage>
</organism>
<protein>
    <submittedName>
        <fullName evidence="2">Uncharacterized protein</fullName>
    </submittedName>
</protein>
<dbReference type="Proteomes" id="UP001139644">
    <property type="component" value="Unassembled WGS sequence"/>
</dbReference>
<reference evidence="1" key="2">
    <citation type="journal article" date="2022" name="J. Anim. Sci.">
        <title>Whole genome sequence analyses-based assessment of virulence potential and antimicrobial susceptibilities and resistance of Enterococcus faecium strains isolated from commercial swine and cattle probiotic products.</title>
        <authorList>
            <person name="Shridhar P.B."/>
            <person name="Amachawadi R.G."/>
            <person name="Tokach M."/>
            <person name="Patel I."/>
            <person name="Gangiredla J."/>
            <person name="Mammel M."/>
            <person name="Nagaraja T.G."/>
        </authorList>
    </citation>
    <scope>NUCLEOTIDE SEQUENCE</scope>
    <source>
        <strain evidence="1">EF215</strain>
    </source>
</reference>
<proteinExistence type="predicted"/>
<dbReference type="EMBL" id="CACRTQ010000058">
    <property type="protein sequence ID" value="VYU38064.1"/>
    <property type="molecule type" value="Genomic_DNA"/>
</dbReference>
<dbReference type="AlphaFoldDB" id="A0A6N3EDN4"/>
<evidence type="ECO:0000313" key="2">
    <source>
        <dbReference type="EMBL" id="VYU38064.1"/>
    </source>
</evidence>
<evidence type="ECO:0000313" key="1">
    <source>
        <dbReference type="EMBL" id="MBX4221951.1"/>
    </source>
</evidence>